<dbReference type="Proteomes" id="UP001242368">
    <property type="component" value="Unassembled WGS sequence"/>
</dbReference>
<sequence length="124" mass="13921">MDKEYHITEEVITALQQIVSPSFVFSDVDVLKQYGSDHTEDLNFPPSVVVKPQTTVEVSEIMKLASEYRIPVVPIEQEPVGSGGLLAVPKGIGLSLERRTALLLLMKKFSDHKTTRRHYRSLAK</sequence>
<name>A0ABT8D4E5_9FLAO</name>
<dbReference type="InterPro" id="IPR036318">
    <property type="entry name" value="FAD-bd_PCMH-like_sf"/>
</dbReference>
<keyword evidence="2" id="KW-1185">Reference proteome</keyword>
<dbReference type="PANTHER" id="PTHR11748:SF111">
    <property type="entry name" value="D-LACTATE DEHYDROGENASE, MITOCHONDRIAL-RELATED"/>
    <property type="match status" value="1"/>
</dbReference>
<proteinExistence type="predicted"/>
<evidence type="ECO:0000313" key="2">
    <source>
        <dbReference type="Proteomes" id="UP001242368"/>
    </source>
</evidence>
<dbReference type="InterPro" id="IPR016167">
    <property type="entry name" value="FAD-bd_PCMH_sub1"/>
</dbReference>
<protein>
    <submittedName>
        <fullName evidence="1">Uncharacterized protein</fullName>
    </submittedName>
</protein>
<gene>
    <name evidence="1" type="ORF">QW060_25520</name>
</gene>
<comment type="caution">
    <text evidence="1">The sequence shown here is derived from an EMBL/GenBank/DDBJ whole genome shotgun (WGS) entry which is preliminary data.</text>
</comment>
<dbReference type="SUPFAM" id="SSF56176">
    <property type="entry name" value="FAD-binding/transporter-associated domain-like"/>
    <property type="match status" value="1"/>
</dbReference>
<dbReference type="RefSeq" id="WP_290365460.1">
    <property type="nucleotide sequence ID" value="NZ_JAUFQU010000078.1"/>
</dbReference>
<dbReference type="PANTHER" id="PTHR11748">
    <property type="entry name" value="D-LACTATE DEHYDROGENASE"/>
    <property type="match status" value="1"/>
</dbReference>
<accession>A0ABT8D4E5</accession>
<dbReference type="Gene3D" id="3.30.43.10">
    <property type="entry name" value="Uridine Diphospho-n-acetylenolpyruvylglucosamine Reductase, domain 2"/>
    <property type="match status" value="1"/>
</dbReference>
<organism evidence="1 2">
    <name type="scientific">Paenimyroides ceti</name>
    <dbReference type="NCBI Taxonomy" id="395087"/>
    <lineage>
        <taxon>Bacteria</taxon>
        <taxon>Pseudomonadati</taxon>
        <taxon>Bacteroidota</taxon>
        <taxon>Flavobacteriia</taxon>
        <taxon>Flavobacteriales</taxon>
        <taxon>Flavobacteriaceae</taxon>
        <taxon>Paenimyroides</taxon>
    </lineage>
</organism>
<dbReference type="EMBL" id="JAUFQU010000078">
    <property type="protein sequence ID" value="MDN3710227.1"/>
    <property type="molecule type" value="Genomic_DNA"/>
</dbReference>
<evidence type="ECO:0000313" key="1">
    <source>
        <dbReference type="EMBL" id="MDN3710227.1"/>
    </source>
</evidence>
<reference evidence="2" key="1">
    <citation type="journal article" date="2019" name="Int. J. Syst. Evol. Microbiol.">
        <title>The Global Catalogue of Microorganisms (GCM) 10K type strain sequencing project: providing services to taxonomists for standard genome sequencing and annotation.</title>
        <authorList>
            <consortium name="The Broad Institute Genomics Platform"/>
            <consortium name="The Broad Institute Genome Sequencing Center for Infectious Disease"/>
            <person name="Wu L."/>
            <person name="Ma J."/>
        </authorList>
    </citation>
    <scope>NUCLEOTIDE SEQUENCE [LARGE SCALE GENOMIC DNA]</scope>
    <source>
        <strain evidence="2">CECT 7184</strain>
    </source>
</reference>